<organism evidence="2 3">
    <name type="scientific">Anabas testudineus</name>
    <name type="common">Climbing perch</name>
    <name type="synonym">Anthias testudineus</name>
    <dbReference type="NCBI Taxonomy" id="64144"/>
    <lineage>
        <taxon>Eukaryota</taxon>
        <taxon>Metazoa</taxon>
        <taxon>Chordata</taxon>
        <taxon>Craniata</taxon>
        <taxon>Vertebrata</taxon>
        <taxon>Euteleostomi</taxon>
        <taxon>Actinopterygii</taxon>
        <taxon>Neopterygii</taxon>
        <taxon>Teleostei</taxon>
        <taxon>Neoteleostei</taxon>
        <taxon>Acanthomorphata</taxon>
        <taxon>Anabantaria</taxon>
        <taxon>Anabantiformes</taxon>
        <taxon>Anabantoidei</taxon>
        <taxon>Anabantidae</taxon>
        <taxon>Anabas</taxon>
    </lineage>
</organism>
<dbReference type="AlphaFoldDB" id="A0AAQ6IPX2"/>
<proteinExistence type="predicted"/>
<dbReference type="GeneID" id="113173056"/>
<sequence length="270" mass="29841">MGLERVLCGALQFYSRQFRLVNIQHCVRNASKSAQTRSNSGGSNRVTCVSELGSGLFVHTGRLGTAHGQLTARRSLCTSVQPSRDVTLFEHDRTRFFRLLSLFCGGQVLFWIYLAHFAYTELKDTRGASKKGTANAFTTTTTTGLAGMWSFQMNLGSNTWRYGFTLGCLLIGAGIVGLGTLFCRRSVYQVILHQGGRMVTVFTQSPLGPGRGHKITVPLNQVACHAHRQESPSFIPLRIKGHKLYFLLDKEGTVNNARLFDITVGAYRTV</sequence>
<reference evidence="2 3" key="1">
    <citation type="submission" date="2021-04" db="EMBL/GenBank/DDBJ databases">
        <authorList>
            <consortium name="Wellcome Sanger Institute Data Sharing"/>
        </authorList>
    </citation>
    <scope>NUCLEOTIDE SEQUENCE [LARGE SCALE GENOMIC DNA]</scope>
</reference>
<keyword evidence="1" id="KW-0472">Membrane</keyword>
<evidence type="ECO:0000256" key="1">
    <source>
        <dbReference type="SAM" id="Phobius"/>
    </source>
</evidence>
<dbReference type="RefSeq" id="XP_026232104.1">
    <property type="nucleotide sequence ID" value="XM_026376319.1"/>
</dbReference>
<reference evidence="2" key="2">
    <citation type="submission" date="2025-08" db="UniProtKB">
        <authorList>
            <consortium name="Ensembl"/>
        </authorList>
    </citation>
    <scope>IDENTIFICATION</scope>
</reference>
<dbReference type="GO" id="GO:0005739">
    <property type="term" value="C:mitochondrion"/>
    <property type="evidence" value="ECO:0007669"/>
    <property type="project" value="TreeGrafter"/>
</dbReference>
<dbReference type="Ensembl" id="ENSATET00000081092.1">
    <property type="protein sequence ID" value="ENSATEP00000075698.1"/>
    <property type="gene ID" value="ENSATEG00000032156.1"/>
</dbReference>
<keyword evidence="3" id="KW-1185">Reference proteome</keyword>
<reference evidence="2" key="3">
    <citation type="submission" date="2025-09" db="UniProtKB">
        <authorList>
            <consortium name="Ensembl"/>
        </authorList>
    </citation>
    <scope>IDENTIFICATION</scope>
</reference>
<dbReference type="PANTHER" id="PTHR14549:SF2">
    <property type="entry name" value="TRANSMEMBRANE PROTEIN 223"/>
    <property type="match status" value="1"/>
</dbReference>
<feature type="transmembrane region" description="Helical" evidence="1">
    <location>
        <begin position="99"/>
        <end position="119"/>
    </location>
</feature>
<dbReference type="InterPro" id="IPR045325">
    <property type="entry name" value="TMEM70/TMEM186/TMEM223"/>
</dbReference>
<feature type="transmembrane region" description="Helical" evidence="1">
    <location>
        <begin position="162"/>
        <end position="183"/>
    </location>
</feature>
<keyword evidence="1" id="KW-1133">Transmembrane helix</keyword>
<protein>
    <recommendedName>
        <fullName evidence="4">Transmembrane protein 223</fullName>
    </recommendedName>
</protein>
<evidence type="ECO:0000313" key="3">
    <source>
        <dbReference type="Proteomes" id="UP000265040"/>
    </source>
</evidence>
<evidence type="ECO:0008006" key="4">
    <source>
        <dbReference type="Google" id="ProtNLM"/>
    </source>
</evidence>
<dbReference type="Proteomes" id="UP000265040">
    <property type="component" value="Chromosome 21"/>
</dbReference>
<dbReference type="GO" id="GO:0007399">
    <property type="term" value="P:nervous system development"/>
    <property type="evidence" value="ECO:0007669"/>
    <property type="project" value="TreeGrafter"/>
</dbReference>
<dbReference type="GeneTree" id="ENSGT00390000012589"/>
<dbReference type="PANTHER" id="PTHR14549">
    <property type="entry name" value="TRANSMEMBRANE PROTEIN 223"/>
    <property type="match status" value="1"/>
</dbReference>
<name>A0AAQ6IPX2_ANATE</name>
<evidence type="ECO:0000313" key="2">
    <source>
        <dbReference type="Ensembl" id="ENSATEP00000075698.1"/>
    </source>
</evidence>
<dbReference type="CTD" id="79064"/>
<accession>A0AAQ6IPX2</accession>
<keyword evidence="1" id="KW-0812">Transmembrane</keyword>
<dbReference type="InterPro" id="IPR026100">
    <property type="entry name" value="Tmem223"/>
</dbReference>
<dbReference type="Pfam" id="PF06979">
    <property type="entry name" value="TMEM70"/>
    <property type="match status" value="1"/>
</dbReference>